<evidence type="ECO:0000313" key="4">
    <source>
        <dbReference type="EMBL" id="KAJ9592065.1"/>
    </source>
</evidence>
<comment type="caution">
    <text evidence="4">The sequence shown here is derived from an EMBL/GenBank/DDBJ whole genome shotgun (WGS) entry which is preliminary data.</text>
</comment>
<dbReference type="PANTHER" id="PTHR21715">
    <property type="entry name" value="RH04127P"/>
    <property type="match status" value="1"/>
</dbReference>
<feature type="compositionally biased region" description="Polar residues" evidence="2">
    <location>
        <begin position="110"/>
        <end position="119"/>
    </location>
</feature>
<accession>A0AAD8A4N7</accession>
<dbReference type="Pfam" id="PF00397">
    <property type="entry name" value="WW"/>
    <property type="match status" value="1"/>
</dbReference>
<reference evidence="4" key="1">
    <citation type="journal article" date="2023" name="IScience">
        <title>Live-bearing cockroach genome reveals convergent evolutionary mechanisms linked to viviparity in insects and beyond.</title>
        <authorList>
            <person name="Fouks B."/>
            <person name="Harrison M.C."/>
            <person name="Mikhailova A.A."/>
            <person name="Marchal E."/>
            <person name="English S."/>
            <person name="Carruthers M."/>
            <person name="Jennings E.C."/>
            <person name="Chiamaka E.L."/>
            <person name="Frigard R.A."/>
            <person name="Pippel M."/>
            <person name="Attardo G.M."/>
            <person name="Benoit J.B."/>
            <person name="Bornberg-Bauer E."/>
            <person name="Tobe S.S."/>
        </authorList>
    </citation>
    <scope>NUCLEOTIDE SEQUENCE</scope>
    <source>
        <strain evidence="4">Stay&amp;Tobe</strain>
    </source>
</reference>
<evidence type="ECO:0000256" key="1">
    <source>
        <dbReference type="SAM" id="Coils"/>
    </source>
</evidence>
<evidence type="ECO:0000313" key="5">
    <source>
        <dbReference type="Proteomes" id="UP001233999"/>
    </source>
</evidence>
<dbReference type="PANTHER" id="PTHR21715:SF0">
    <property type="entry name" value="RH04127P"/>
    <property type="match status" value="1"/>
</dbReference>
<gene>
    <name evidence="4" type="ORF">L9F63_001404</name>
</gene>
<reference evidence="4" key="2">
    <citation type="submission" date="2023-05" db="EMBL/GenBank/DDBJ databases">
        <authorList>
            <person name="Fouks B."/>
        </authorList>
    </citation>
    <scope>NUCLEOTIDE SEQUENCE</scope>
    <source>
        <strain evidence="4">Stay&amp;Tobe</strain>
        <tissue evidence="4">Testes</tissue>
    </source>
</reference>
<feature type="region of interest" description="Disordered" evidence="2">
    <location>
        <begin position="356"/>
        <end position="386"/>
    </location>
</feature>
<feature type="compositionally biased region" description="Basic and acidic residues" evidence="2">
    <location>
        <begin position="320"/>
        <end position="339"/>
    </location>
</feature>
<feature type="compositionally biased region" description="Low complexity" evidence="2">
    <location>
        <begin position="728"/>
        <end position="739"/>
    </location>
</feature>
<keyword evidence="1" id="KW-0175">Coiled coil</keyword>
<feature type="region of interest" description="Disordered" evidence="2">
    <location>
        <begin position="232"/>
        <end position="339"/>
    </location>
</feature>
<dbReference type="InterPro" id="IPR053233">
    <property type="entry name" value="ABRA-related"/>
</dbReference>
<feature type="compositionally biased region" description="Basic and acidic residues" evidence="2">
    <location>
        <begin position="717"/>
        <end position="727"/>
    </location>
</feature>
<sequence length="739" mass="83514">NSGSPVIGKVRDYAVKIGINPESEPHLLHFARDGLMQALPTGWKPCYDEELQSWYYFNFRSGESRWEHPLDDVYRNLVRKVRSESISSAGEEDSKTSAKEDLRSYEEAAPSTQDSMQPATHTLSSLKGGTGLKKGHIQLAPLRKSPVLSPLATPNSASPKKLEASPLSSPAGSKSPTGSLKMNSAASDSDAPRPIATRVELGGARIDIDKMDMGSLVKKSEEQAISRKERLLSAQEKHPRGMTGRGELTLTGGGSMFLKSRQQKQESTSASSPSPGMEISPTSDGFSGIVEVISSKDDENPPKSILRDQQRPSSGGKPLWDVDPREMSSEEKQLWRRQELEEERKSVRFNLEQELDICFNVSDPSEQEEEEEGEDWNSDEEDPDEERVIAGIKVSDILNLMDASDLEEVSTGLEPFEKTDMQHTSSLVSNVTPSSEDMVFKELTDEVSEKNSHDVKSEGDEKMIDKTVEIDRQVYQERLTKEIQKLEEENEKALLKHKEILAQRLEESVKQLESEQQSSLEILRSQLAKQEVENEEKLRSQYEEKVAALESDLKAQQENQEKSIRENMEASLQELRDTLAAERESQIQALQLEQEEIRTRQVAEFKQKLEDDRVRLECETAEQVAVLEQQLADKLEEERARLESAHTQHIRELTELNKEEIEATKIRLQEELAAHRDEIQRDHAKEIETIDAELLEVMDKERAAKLLELDEAKKRSESFEKLKKEMGTRTGTEETGTDC</sequence>
<feature type="compositionally biased region" description="Low complexity" evidence="2">
    <location>
        <begin position="241"/>
        <end position="250"/>
    </location>
</feature>
<dbReference type="InterPro" id="IPR001202">
    <property type="entry name" value="WW_dom"/>
</dbReference>
<dbReference type="EMBL" id="JASPKZ010003848">
    <property type="protein sequence ID" value="KAJ9592065.1"/>
    <property type="molecule type" value="Genomic_DNA"/>
</dbReference>
<name>A0AAD8A4N7_DIPPU</name>
<feature type="coiled-coil region" evidence="1">
    <location>
        <begin position="472"/>
        <end position="715"/>
    </location>
</feature>
<feature type="compositionally biased region" description="Basic and acidic residues" evidence="2">
    <location>
        <begin position="92"/>
        <end position="106"/>
    </location>
</feature>
<feature type="region of interest" description="Disordered" evidence="2">
    <location>
        <begin position="84"/>
        <end position="194"/>
    </location>
</feature>
<organism evidence="4 5">
    <name type="scientific">Diploptera punctata</name>
    <name type="common">Pacific beetle cockroach</name>
    <dbReference type="NCBI Taxonomy" id="6984"/>
    <lineage>
        <taxon>Eukaryota</taxon>
        <taxon>Metazoa</taxon>
        <taxon>Ecdysozoa</taxon>
        <taxon>Arthropoda</taxon>
        <taxon>Hexapoda</taxon>
        <taxon>Insecta</taxon>
        <taxon>Pterygota</taxon>
        <taxon>Neoptera</taxon>
        <taxon>Polyneoptera</taxon>
        <taxon>Dictyoptera</taxon>
        <taxon>Blattodea</taxon>
        <taxon>Blaberoidea</taxon>
        <taxon>Blaberidae</taxon>
        <taxon>Diplopterinae</taxon>
        <taxon>Diploptera</taxon>
    </lineage>
</organism>
<evidence type="ECO:0000256" key="2">
    <source>
        <dbReference type="SAM" id="MobiDB-lite"/>
    </source>
</evidence>
<dbReference type="Gene3D" id="3.30.1470.10">
    <property type="entry name" value="Photosystem I PsaD, reaction center subunit II"/>
    <property type="match status" value="1"/>
</dbReference>
<protein>
    <recommendedName>
        <fullName evidence="3">WW domain-containing protein</fullName>
    </recommendedName>
</protein>
<keyword evidence="5" id="KW-1185">Reference proteome</keyword>
<feature type="non-terminal residue" evidence="4">
    <location>
        <position position="1"/>
    </location>
</feature>
<feature type="compositionally biased region" description="Acidic residues" evidence="2">
    <location>
        <begin position="365"/>
        <end position="385"/>
    </location>
</feature>
<dbReference type="PROSITE" id="PS50020">
    <property type="entry name" value="WW_DOMAIN_2"/>
    <property type="match status" value="1"/>
</dbReference>
<proteinExistence type="predicted"/>
<dbReference type="CDD" id="cd00201">
    <property type="entry name" value="WW"/>
    <property type="match status" value="1"/>
</dbReference>
<dbReference type="SMART" id="SM00456">
    <property type="entry name" value="WW"/>
    <property type="match status" value="1"/>
</dbReference>
<evidence type="ECO:0000259" key="3">
    <source>
        <dbReference type="PROSITE" id="PS50020"/>
    </source>
</evidence>
<feature type="region of interest" description="Disordered" evidence="2">
    <location>
        <begin position="717"/>
        <end position="739"/>
    </location>
</feature>
<dbReference type="Proteomes" id="UP001233999">
    <property type="component" value="Unassembled WGS sequence"/>
</dbReference>
<feature type="domain" description="WW" evidence="3">
    <location>
        <begin position="37"/>
        <end position="71"/>
    </location>
</feature>
<feature type="compositionally biased region" description="Polar residues" evidence="2">
    <location>
        <begin position="166"/>
        <end position="187"/>
    </location>
</feature>
<dbReference type="SUPFAM" id="SSF51045">
    <property type="entry name" value="WW domain"/>
    <property type="match status" value="1"/>
</dbReference>
<dbReference type="PROSITE" id="PS01159">
    <property type="entry name" value="WW_DOMAIN_1"/>
    <property type="match status" value="1"/>
</dbReference>
<dbReference type="AlphaFoldDB" id="A0AAD8A4N7"/>
<feature type="compositionally biased region" description="Polar residues" evidence="2">
    <location>
        <begin position="265"/>
        <end position="285"/>
    </location>
</feature>
<dbReference type="InterPro" id="IPR036020">
    <property type="entry name" value="WW_dom_sf"/>
</dbReference>
<feature type="compositionally biased region" description="Basic and acidic residues" evidence="2">
    <location>
        <begin position="294"/>
        <end position="310"/>
    </location>
</feature>